<reference evidence="2" key="1">
    <citation type="submission" date="2015-04" db="UniProtKB">
        <authorList>
            <consortium name="EnsemblPlants"/>
        </authorList>
    </citation>
    <scope>IDENTIFICATION</scope>
    <source>
        <strain evidence="2">SL10</strain>
    </source>
</reference>
<dbReference type="OMA" id="NRQATFP"/>
<evidence type="ECO:0000313" key="3">
    <source>
        <dbReference type="Proteomes" id="UP000006591"/>
    </source>
</evidence>
<dbReference type="Proteomes" id="UP000006591">
    <property type="component" value="Chromosome 8"/>
</dbReference>
<proteinExistence type="predicted"/>
<dbReference type="EnsemblPlants" id="ONIVA08G10180.1">
    <property type="protein sequence ID" value="ONIVA08G10180.1"/>
    <property type="gene ID" value="ONIVA08G10180"/>
</dbReference>
<dbReference type="AlphaFoldDB" id="A0A0E0I9U4"/>
<organism evidence="2">
    <name type="scientific">Oryza nivara</name>
    <name type="common">Indian wild rice</name>
    <name type="synonym">Oryza sativa f. spontanea</name>
    <dbReference type="NCBI Taxonomy" id="4536"/>
    <lineage>
        <taxon>Eukaryota</taxon>
        <taxon>Viridiplantae</taxon>
        <taxon>Streptophyta</taxon>
        <taxon>Embryophyta</taxon>
        <taxon>Tracheophyta</taxon>
        <taxon>Spermatophyta</taxon>
        <taxon>Magnoliopsida</taxon>
        <taxon>Liliopsida</taxon>
        <taxon>Poales</taxon>
        <taxon>Poaceae</taxon>
        <taxon>BOP clade</taxon>
        <taxon>Oryzoideae</taxon>
        <taxon>Oryzeae</taxon>
        <taxon>Oryzinae</taxon>
        <taxon>Oryza</taxon>
    </lineage>
</organism>
<feature type="region of interest" description="Disordered" evidence="1">
    <location>
        <begin position="63"/>
        <end position="86"/>
    </location>
</feature>
<dbReference type="HOGENOM" id="CLU_126241_0_0_1"/>
<evidence type="ECO:0000256" key="1">
    <source>
        <dbReference type="SAM" id="MobiDB-lite"/>
    </source>
</evidence>
<evidence type="ECO:0000313" key="2">
    <source>
        <dbReference type="EnsemblPlants" id="ONIVA08G10180.1"/>
    </source>
</evidence>
<feature type="region of interest" description="Disordered" evidence="1">
    <location>
        <begin position="109"/>
        <end position="184"/>
    </location>
</feature>
<reference evidence="2" key="2">
    <citation type="submission" date="2018-04" db="EMBL/GenBank/DDBJ databases">
        <title>OnivRS2 (Oryza nivara Reference Sequence Version 2).</title>
        <authorList>
            <person name="Zhang J."/>
            <person name="Kudrna D."/>
            <person name="Lee S."/>
            <person name="Talag J."/>
            <person name="Rajasekar S."/>
            <person name="Welchert J."/>
            <person name="Hsing Y.-I."/>
            <person name="Wing R.A."/>
        </authorList>
    </citation>
    <scope>NUCLEOTIDE SEQUENCE [LARGE SCALE GENOMIC DNA]</scope>
    <source>
        <strain evidence="2">SL10</strain>
    </source>
</reference>
<keyword evidence="3" id="KW-1185">Reference proteome</keyword>
<name>A0A0E0I9U4_ORYNI</name>
<protein>
    <submittedName>
        <fullName evidence="2">Uncharacterized protein</fullName>
    </submittedName>
</protein>
<dbReference type="Gramene" id="ONIVA08G10180.1">
    <property type="protein sequence ID" value="ONIVA08G10180.1"/>
    <property type="gene ID" value="ONIVA08G10180"/>
</dbReference>
<sequence>MASWLVPFFPCRVNRQATFPAPLPAILPGASSSLLLPPPPFTDAAGTSMARCSAVVRHVPIDSARTTSCRQSRHPPPPPSDGDGAVATGAAVIAAVLAPLWYSPAYKKPRPPPSAPLKSNPMSARIFDPSTPLTPTSSIPQDSISGRTEGRWRFLIASWAARPTMTRQEEDSKEKGKRNGTGQE</sequence>
<feature type="compositionally biased region" description="Low complexity" evidence="1">
    <location>
        <begin position="129"/>
        <end position="138"/>
    </location>
</feature>
<accession>A0A0E0I9U4</accession>